<sequence length="66" mass="7824">MDKSALGICAKQSVMVKWRNETVNRQVHITYSSTYNVPVLWFNIYRRGTLDYYHSSYKQELNGCKM</sequence>
<evidence type="ECO:0000313" key="3">
    <source>
        <dbReference type="Proteomes" id="UP000095283"/>
    </source>
</evidence>
<proteinExistence type="predicted"/>
<dbReference type="WBParaSite" id="Hba_12057">
    <property type="protein sequence ID" value="Hba_12057"/>
    <property type="gene ID" value="Hba_12057"/>
</dbReference>
<name>A0A1I7X3L1_HETBA</name>
<dbReference type="Proteomes" id="UP000095283">
    <property type="component" value="Unplaced"/>
</dbReference>
<dbReference type="AlphaFoldDB" id="A0A1I7X3L1"/>
<keyword evidence="1" id="KW-0833">Ubl conjugation pathway</keyword>
<reference evidence="4" key="1">
    <citation type="submission" date="2016-11" db="UniProtKB">
        <authorList>
            <consortium name="WormBaseParasite"/>
        </authorList>
    </citation>
    <scope>IDENTIFICATION</scope>
</reference>
<dbReference type="GO" id="GO:0019787">
    <property type="term" value="F:ubiquitin-like protein transferase activity"/>
    <property type="evidence" value="ECO:0007669"/>
    <property type="project" value="InterPro"/>
</dbReference>
<dbReference type="GO" id="GO:0006914">
    <property type="term" value="P:autophagy"/>
    <property type="evidence" value="ECO:0007669"/>
    <property type="project" value="UniProtKB-KW"/>
</dbReference>
<evidence type="ECO:0000256" key="2">
    <source>
        <dbReference type="ARBA" id="ARBA00023006"/>
    </source>
</evidence>
<evidence type="ECO:0000256" key="1">
    <source>
        <dbReference type="ARBA" id="ARBA00022786"/>
    </source>
</evidence>
<dbReference type="Pfam" id="PF03987">
    <property type="entry name" value="Autophagy_act_C"/>
    <property type="match status" value="1"/>
</dbReference>
<keyword evidence="2" id="KW-0072">Autophagy</keyword>
<accession>A0A1I7X3L1</accession>
<dbReference type="InterPro" id="IPR007135">
    <property type="entry name" value="Atg3/Atg10"/>
</dbReference>
<dbReference type="Gene3D" id="3.30.1460.50">
    <property type="match status" value="1"/>
</dbReference>
<evidence type="ECO:0000313" key="4">
    <source>
        <dbReference type="WBParaSite" id="Hba_12057"/>
    </source>
</evidence>
<keyword evidence="3" id="KW-1185">Reference proteome</keyword>
<organism evidence="3 4">
    <name type="scientific">Heterorhabditis bacteriophora</name>
    <name type="common">Entomopathogenic nematode worm</name>
    <dbReference type="NCBI Taxonomy" id="37862"/>
    <lineage>
        <taxon>Eukaryota</taxon>
        <taxon>Metazoa</taxon>
        <taxon>Ecdysozoa</taxon>
        <taxon>Nematoda</taxon>
        <taxon>Chromadorea</taxon>
        <taxon>Rhabditida</taxon>
        <taxon>Rhabditina</taxon>
        <taxon>Rhabditomorpha</taxon>
        <taxon>Strongyloidea</taxon>
        <taxon>Heterorhabditidae</taxon>
        <taxon>Heterorhabditis</taxon>
    </lineage>
</organism>
<protein>
    <submittedName>
        <fullName evidence="4">Autophagy_act_C domain-containing protein</fullName>
    </submittedName>
</protein>